<name>A0A183E996_9BILA</name>
<gene>
    <name evidence="1" type="ORF">GPUH_LOCUS17538</name>
</gene>
<dbReference type="Proteomes" id="UP000271098">
    <property type="component" value="Unassembled WGS sequence"/>
</dbReference>
<evidence type="ECO:0000313" key="3">
    <source>
        <dbReference type="WBParaSite" id="GPUH_0001755901-mRNA-1"/>
    </source>
</evidence>
<evidence type="ECO:0000313" key="1">
    <source>
        <dbReference type="EMBL" id="VDN29988.1"/>
    </source>
</evidence>
<sequence length="106" mass="11884">MALLVGMFSHGIAGKHYPSENDEPTWPKGWLPIPVHTIDIRYDYVLQLTVFGLAKVTLELRLFPYLHCLRGARGWKVAQTAVRACNNYSLTRLLTTSFSVSCTDGS</sequence>
<reference evidence="1 2" key="2">
    <citation type="submission" date="2018-11" db="EMBL/GenBank/DDBJ databases">
        <authorList>
            <consortium name="Pathogen Informatics"/>
        </authorList>
    </citation>
    <scope>NUCLEOTIDE SEQUENCE [LARGE SCALE GENOMIC DNA]</scope>
</reference>
<protein>
    <submittedName>
        <fullName evidence="3">Secreted protein</fullName>
    </submittedName>
</protein>
<dbReference type="WBParaSite" id="GPUH_0001755901-mRNA-1">
    <property type="protein sequence ID" value="GPUH_0001755901-mRNA-1"/>
    <property type="gene ID" value="GPUH_0001755901"/>
</dbReference>
<dbReference type="OrthoDB" id="258392at2759"/>
<evidence type="ECO:0000313" key="2">
    <source>
        <dbReference type="Proteomes" id="UP000271098"/>
    </source>
</evidence>
<dbReference type="EMBL" id="UYRT01085321">
    <property type="protein sequence ID" value="VDN29988.1"/>
    <property type="molecule type" value="Genomic_DNA"/>
</dbReference>
<accession>A0A183E996</accession>
<reference evidence="3" key="1">
    <citation type="submission" date="2016-06" db="UniProtKB">
        <authorList>
            <consortium name="WormBaseParasite"/>
        </authorList>
    </citation>
    <scope>IDENTIFICATION</scope>
</reference>
<proteinExistence type="predicted"/>
<organism evidence="3">
    <name type="scientific">Gongylonema pulchrum</name>
    <dbReference type="NCBI Taxonomy" id="637853"/>
    <lineage>
        <taxon>Eukaryota</taxon>
        <taxon>Metazoa</taxon>
        <taxon>Ecdysozoa</taxon>
        <taxon>Nematoda</taxon>
        <taxon>Chromadorea</taxon>
        <taxon>Rhabditida</taxon>
        <taxon>Spirurina</taxon>
        <taxon>Spiruromorpha</taxon>
        <taxon>Spiruroidea</taxon>
        <taxon>Gongylonematidae</taxon>
        <taxon>Gongylonema</taxon>
    </lineage>
</organism>
<keyword evidence="2" id="KW-1185">Reference proteome</keyword>
<dbReference type="AlphaFoldDB" id="A0A183E996"/>